<dbReference type="GeneID" id="28830375"/>
<feature type="region of interest" description="Disordered" evidence="1">
    <location>
        <begin position="43"/>
        <end position="66"/>
    </location>
</feature>
<dbReference type="InParanoid" id="A0A132BC19"/>
<evidence type="ECO:0000313" key="2">
    <source>
        <dbReference type="EMBL" id="KUJ09813.1"/>
    </source>
</evidence>
<name>A0A132BC19_MOLSC</name>
<organism evidence="2 3">
    <name type="scientific">Mollisia scopiformis</name>
    <name type="common">Conifer needle endophyte fungus</name>
    <name type="synonym">Phialocephala scopiformis</name>
    <dbReference type="NCBI Taxonomy" id="149040"/>
    <lineage>
        <taxon>Eukaryota</taxon>
        <taxon>Fungi</taxon>
        <taxon>Dikarya</taxon>
        <taxon>Ascomycota</taxon>
        <taxon>Pezizomycotina</taxon>
        <taxon>Leotiomycetes</taxon>
        <taxon>Helotiales</taxon>
        <taxon>Mollisiaceae</taxon>
        <taxon>Mollisia</taxon>
    </lineage>
</organism>
<feature type="region of interest" description="Disordered" evidence="1">
    <location>
        <begin position="1199"/>
        <end position="1251"/>
    </location>
</feature>
<accession>A0A132BC19</accession>
<feature type="compositionally biased region" description="Low complexity" evidence="1">
    <location>
        <begin position="1222"/>
        <end position="1234"/>
    </location>
</feature>
<feature type="compositionally biased region" description="Acidic residues" evidence="1">
    <location>
        <begin position="1208"/>
        <end position="1218"/>
    </location>
</feature>
<proteinExistence type="predicted"/>
<dbReference type="Proteomes" id="UP000070700">
    <property type="component" value="Unassembled WGS sequence"/>
</dbReference>
<keyword evidence="3" id="KW-1185">Reference proteome</keyword>
<sequence length="1359" mass="151335">MREDHHDDRPDGGSLDFPIWIPSPGPPSMVADAHNHLEIPSPNIPVIVKSQPPSRRPKGPIGRPRVPDEIWEPLKGEVYYLYYKTNMLVRDIPKTLEESNLNDPNFHPCLSSLRHKMSEWGFEKKNVVRKKMQVMAAKSEKRMITEGKKTVIVHHGVQTRGEEMEFWKNGAPTQALIRDKDSGLLAGFVATPPGITYYTPVSSPRAVPPIADIEDFGVDPSPATLFHVLDKYGNTEALDMPEDEFVPTPIKDLDEECWEERYRRSFARSPGAHSFNEPSPTVAPATDSGYASIGGDNKSKSLNNEDDDDTCTIMTENHPLDIETEVRDKLSGTLAEELFRSLEPTLHRHSHACKTIKKEAIRRLLKDFSIKLRCVAKLGQEHDATVFVRQQRSRIAALLDKSFHSLSCGQDEAVEDVESTQSFEKIDWKDKIANWDVIGADTLGRVPADVVPSAPEDVIDDEDYSISQFSKAKIFLLESVAYRNLVEGLTAELLLSSRDETIINDVRNTVLDGLEKNPKKNGYNISSCVVQFEMLWTPISFLKGQFPDVPTPKIGNILVYTGSEFDAQVSTCEQYIRQTWGAAGVEVLRALEEVIHREQIGVKFKIWLADASWLEVELSVNIIVVVTSGPAPTVADIGELLAWIGAAGRESSHPNEIGISIPRITRQITSRPTFTIDATIESIDSKSNGQESRPNGTCWHYMLRNPVVVKGYPIPRREHGERGLEIQLPLMAALGNAERATVFDEGLVIKGHSTMFVPTKQEEQSVLWHFLFHEDETRMSYLEAAKYCQSRVPLEELDASHLETSRNFVGWSSSVYLQTGTRSENIKYDKIRWTGSNYASPGCAFEKVSISAGKIMSAGVTFARGIKDTPLYLNRAMAYEQEIHDAGNMYVVLYDIADKRAWLVDGANALLHLTCTQLATVWSQKSRLFNLEDFHYADVNNGPTAAASALLDPDNRKMAIFEEVETWKEVTTTVGNAATTLNSAIKEEHKEKKTQWCYEDLVRQLYHVLELMHDYQVKILTSSVTGLRFTDRDKLEGFALMDIVDGPSAILPRVAILKPSGKGWVDFTKSICAITLMARGFGELIKSNSHSNVLCREWQSVPTGRDYLVACISTLSKICERQGDPDAIPMELAQGIFWHKAHMMFESCKCGKSTQDSTCDRVQVLLPPSLGRKRHPQPFGELLGAVIFGRSKRYTWSWPKRGNPTEGVADDEEDDDEIAHDSGLGSSLQSSSGTGADGSENQSATNSSYMSPLHDTASAVMSGAFGHGNENVNSVPYAPMLNVNPSDYLTVPTRTRTSGIILGANVPEQTFGMRQSHYTQTAPPFTQDAEQGRGLKRAFEKVRDLALSNSPSGKRAKRS</sequence>
<protein>
    <submittedName>
        <fullName evidence="2">Uncharacterized protein</fullName>
    </submittedName>
</protein>
<dbReference type="KEGG" id="psco:LY89DRAFT_740880"/>
<gene>
    <name evidence="2" type="ORF">LY89DRAFT_740880</name>
</gene>
<feature type="compositionally biased region" description="Polar residues" evidence="1">
    <location>
        <begin position="1239"/>
        <end position="1250"/>
    </location>
</feature>
<dbReference type="STRING" id="149040.A0A132BC19"/>
<reference evidence="2 3" key="1">
    <citation type="submission" date="2015-10" db="EMBL/GenBank/DDBJ databases">
        <title>Full genome of DAOMC 229536 Phialocephala scopiformis, a fungal endophyte of spruce producing the potent anti-insectan compound rugulosin.</title>
        <authorList>
            <consortium name="DOE Joint Genome Institute"/>
            <person name="Walker A.K."/>
            <person name="Frasz S.L."/>
            <person name="Seifert K.A."/>
            <person name="Miller J.D."/>
            <person name="Mondo S.J."/>
            <person name="Labutti K."/>
            <person name="Lipzen A."/>
            <person name="Dockter R."/>
            <person name="Kennedy M."/>
            <person name="Grigoriev I.V."/>
            <person name="Spatafora J.W."/>
        </authorList>
    </citation>
    <scope>NUCLEOTIDE SEQUENCE [LARGE SCALE GENOMIC DNA]</scope>
    <source>
        <strain evidence="2 3">CBS 120377</strain>
    </source>
</reference>
<dbReference type="OrthoDB" id="1658288at2759"/>
<evidence type="ECO:0000313" key="3">
    <source>
        <dbReference type="Proteomes" id="UP000070700"/>
    </source>
</evidence>
<feature type="region of interest" description="Disordered" evidence="1">
    <location>
        <begin position="268"/>
        <end position="317"/>
    </location>
</feature>
<dbReference type="RefSeq" id="XP_018064168.1">
    <property type="nucleotide sequence ID" value="XM_018220649.1"/>
</dbReference>
<dbReference type="EMBL" id="KQ947431">
    <property type="protein sequence ID" value="KUJ09813.1"/>
    <property type="molecule type" value="Genomic_DNA"/>
</dbReference>
<evidence type="ECO:0000256" key="1">
    <source>
        <dbReference type="SAM" id="MobiDB-lite"/>
    </source>
</evidence>